<dbReference type="EMBL" id="JABZEC010000003">
    <property type="protein sequence ID" value="NVY96342.1"/>
    <property type="molecule type" value="Genomic_DNA"/>
</dbReference>
<dbReference type="NCBIfam" id="TIGR02167">
    <property type="entry name" value="Liste_lipo_26"/>
    <property type="match status" value="3"/>
</dbReference>
<dbReference type="SUPFAM" id="SSF52058">
    <property type="entry name" value="L domain-like"/>
    <property type="match status" value="1"/>
</dbReference>
<dbReference type="Proteomes" id="UP000563523">
    <property type="component" value="Unassembled WGS sequence"/>
</dbReference>
<gene>
    <name evidence="4" type="ORF">HU830_04035</name>
</gene>
<keyword evidence="5" id="KW-1185">Reference proteome</keyword>
<feature type="region of interest" description="Disordered" evidence="1">
    <location>
        <begin position="38"/>
        <end position="223"/>
    </location>
</feature>
<dbReference type="InterPro" id="IPR005046">
    <property type="entry name" value="DUF285"/>
</dbReference>
<accession>A0A850R6S0</accession>
<feature type="compositionally biased region" description="Low complexity" evidence="1">
    <location>
        <begin position="186"/>
        <end position="206"/>
    </location>
</feature>
<evidence type="ECO:0000313" key="5">
    <source>
        <dbReference type="Proteomes" id="UP000563523"/>
    </source>
</evidence>
<organism evidence="4 5">
    <name type="scientific">Bombilactobacillus apium</name>
    <dbReference type="NCBI Taxonomy" id="2675299"/>
    <lineage>
        <taxon>Bacteria</taxon>
        <taxon>Bacillati</taxon>
        <taxon>Bacillota</taxon>
        <taxon>Bacilli</taxon>
        <taxon>Lactobacillales</taxon>
        <taxon>Lactobacillaceae</taxon>
        <taxon>Bombilactobacillus</taxon>
    </lineage>
</organism>
<feature type="domain" description="Mub B2-like" evidence="3">
    <location>
        <begin position="989"/>
        <end position="1080"/>
    </location>
</feature>
<dbReference type="Gene3D" id="3.80.10.10">
    <property type="entry name" value="Ribonuclease Inhibitor"/>
    <property type="match status" value="1"/>
</dbReference>
<feature type="domain" description="Mub B2-like" evidence="3">
    <location>
        <begin position="1151"/>
        <end position="1238"/>
    </location>
</feature>
<feature type="compositionally biased region" description="Pro residues" evidence="1">
    <location>
        <begin position="207"/>
        <end position="217"/>
    </location>
</feature>
<evidence type="ECO:0000256" key="1">
    <source>
        <dbReference type="SAM" id="MobiDB-lite"/>
    </source>
</evidence>
<dbReference type="InterPro" id="IPR041495">
    <property type="entry name" value="Mub_B2"/>
</dbReference>
<dbReference type="RefSeq" id="WP_176942505.1">
    <property type="nucleotide sequence ID" value="NZ_JABZEC010000003.1"/>
</dbReference>
<dbReference type="Pfam" id="PF17966">
    <property type="entry name" value="Muc_B2"/>
    <property type="match status" value="8"/>
</dbReference>
<dbReference type="Pfam" id="PF03382">
    <property type="entry name" value="DUF285"/>
    <property type="match status" value="2"/>
</dbReference>
<reference evidence="4 5" key="1">
    <citation type="submission" date="2020-06" db="EMBL/GenBank/DDBJ databases">
        <authorList>
            <person name="Kang J."/>
        </authorList>
    </citation>
    <scope>NUCLEOTIDE SEQUENCE [LARGE SCALE GENOMIC DNA]</scope>
    <source>
        <strain evidence="4 5">DCY120</strain>
    </source>
</reference>
<dbReference type="Gene3D" id="2.60.40.4300">
    <property type="match status" value="8"/>
</dbReference>
<dbReference type="InterPro" id="IPR032675">
    <property type="entry name" value="LRR_dom_sf"/>
</dbReference>
<feature type="compositionally biased region" description="Polar residues" evidence="1">
    <location>
        <begin position="172"/>
        <end position="185"/>
    </location>
</feature>
<comment type="caution">
    <text evidence="4">The sequence shown here is derived from an EMBL/GenBank/DDBJ whole genome shotgun (WGS) entry which is preliminary data.</text>
</comment>
<feature type="domain" description="Mub B2-like" evidence="3">
    <location>
        <begin position="830"/>
        <end position="922"/>
    </location>
</feature>
<feature type="domain" description="Mub B2-like" evidence="3">
    <location>
        <begin position="1464"/>
        <end position="1554"/>
    </location>
</feature>
<sequence length="1711" mass="187930">MKKTLTKRLRHQGLTLALTSASLLCGAALNAQKTQAAKINSPVPNPVSQSIAPAAATATADSPSRTATATPGDTATTAKATTSTTPAPQSTTDQSTKTADSTSNSQTAQTPTKTTAPETKQSDSTSKPGTTTPETEKSNSATKPGTTAPKDGETVSPTTDQKQDQAPAATDKVNSSSTTEPEQASTNPTPVVPTAPAAVENTATTTPTPPAKAPDPNPGLIAQGVWGSSKWEFSQQGNDYLLHFHEGTLGRGQQYFIDKGHDFGSIGGDSQVFDKNQDWINKLTLIQFDQGVYANEISDYLFYHLINLRKIIGIANLNTSRVKQMNSVFRGTNSLEYIDISSWDTSNVQGMSKMFSDASGTLVINVGNIDTSKVTDMGGMFMGAWQLKHLDLSGFQTGNVRDMEAMFAWCNSLISLNLSHFDTRNANTSGMLTSTDNLRKIILGTQTKLGVDSNLNDVPRIGTKVPGVPYYKVKSSAWISISGSNVGSKYNAMDVKTSNRDQITIYQWDQEPFFRTTTENRTVTRTINLHLADGSTQTKIQNATISRTITLNDDGTRSTGAWSTAQWDEYQVPTITGYQPSQNTVAVAKVTEQSGNKSIDINYSLPKSTIEVQYISQGKVINRQQFTGADQEVIHPQYNLPQNYRFVKQPDATLTITEAPQIITIEITPQIQQNTEYREVVRTINLHRPDGSQQVIKQVAQIQRTIQVNLVDQTQTPSAWSTAQWEAYQIPAIAGFQPSQKNVDTVTIDGSSKNQVLDITYQADQSTITIQYVSQGKVIGQQKYSGAINDQIYPQYNLPQNYQFVNQPAASMTITSQPQTISVEVTPKVQSSTEYRNVVRTINIHKPDGTQEAINQVAQIQRTVQTNLVDQTKTAGDWSTAQWDAYQTPTIDGYQASQEQVAAATVNGQSKNQVVDISYQAQSATVTIQYVSQGKVVGEQKVNGQVNEKVYLQYKIPHYYQVQGSNPDQITLTKADQTITVEVSPQIQSSTEYHNVVRTINLHNPDGSQKVINQVAQIKRTVQTNLVDQSKTVGDWSSAQWDAYEIPSIAGYQPSQTSVAAVSVTDQTQNQVVDIDYQPQAATVTIQYVYQGKVIAQQQYDGNIDETIYPQYKVPKNYQLVKQPATHITLDQPAQTVTVEIEPQIKESTEYYNAVRTINVHQPDGSQKVISQVAQIQRTIKTNLVDQTKAAGAWSTAQWEAYHTPSITGYDPSQATIEATAVTEKTANQTVDITYTAQEAQLTIQYVADGKVVGTEAYQGAVNETIHPQYDLPQNYRLIQQTIPSIKLTQQAQTITVNVTPQLANSTEQRSVTRTINLHQPDGTQKVIKQVAQIQRTITTNLVDQTQTKGAWSTAQWKQYATPEIAGYTPSQTQINASAVNEDTTDQIIDITYAAKENQVTIQYVANGQVIAQQQVGGKVNETIHPQYNLPQNYQFVKQPAATITVGEQAQTITIAITPKMESNVEHQNVVRTININQPDGTQKVIQQVAKIQRTITTNLVTKTQTAGKWSTAQWDEYDLPVVNGFTPSQTKVDAVTVDGNTGNQTVEISYQAQKNKVTIQYVANGKVVGQQEINGQVNETVYPQYEAPKNYQLVGQPSDSVTISDQPQTITVAVTPKIQASVEHYNIVRTINLHKPDGSQQVITQVAQIQRTVKINLADQSRQEGDWSTAQWDAYQVPTIADSHPNVTEIAAQTVDITSQSQVVDVYYMA</sequence>
<feature type="compositionally biased region" description="Low complexity" evidence="1">
    <location>
        <begin position="50"/>
        <end position="96"/>
    </location>
</feature>
<evidence type="ECO:0000313" key="4">
    <source>
        <dbReference type="EMBL" id="NVY96342.1"/>
    </source>
</evidence>
<name>A0A850R6S0_9LACO</name>
<feature type="domain" description="Mub B2-like" evidence="3">
    <location>
        <begin position="1624"/>
        <end position="1710"/>
    </location>
</feature>
<feature type="domain" description="Mub B2-like" evidence="3">
    <location>
        <begin position="1305"/>
        <end position="1396"/>
    </location>
</feature>
<dbReference type="InterPro" id="IPR011889">
    <property type="entry name" value="Liste_lipo_26"/>
</dbReference>
<keyword evidence="2" id="KW-0732">Signal</keyword>
<protein>
    <submittedName>
        <fullName evidence="4">BspA family leucine-rich repeat surface protein</fullName>
    </submittedName>
</protein>
<evidence type="ECO:0000256" key="2">
    <source>
        <dbReference type="SAM" id="SignalP"/>
    </source>
</evidence>
<feature type="compositionally biased region" description="Polar residues" evidence="1">
    <location>
        <begin position="122"/>
        <end position="145"/>
    </location>
</feature>
<feature type="compositionally biased region" description="Low complexity" evidence="1">
    <location>
        <begin position="106"/>
        <end position="119"/>
    </location>
</feature>
<feature type="signal peptide" evidence="2">
    <location>
        <begin position="1"/>
        <end position="36"/>
    </location>
</feature>
<feature type="domain" description="Mub B2-like" evidence="3">
    <location>
        <begin position="672"/>
        <end position="764"/>
    </location>
</feature>
<feature type="domain" description="Mub B2-like" evidence="3">
    <location>
        <begin position="516"/>
        <end position="604"/>
    </location>
</feature>
<feature type="chain" id="PRO_5032775585" evidence="2">
    <location>
        <begin position="37"/>
        <end position="1711"/>
    </location>
</feature>
<evidence type="ECO:0000259" key="3">
    <source>
        <dbReference type="Pfam" id="PF17966"/>
    </source>
</evidence>
<proteinExistence type="predicted"/>